<proteinExistence type="predicted"/>
<evidence type="ECO:0000313" key="2">
    <source>
        <dbReference type="Proteomes" id="UP000595814"/>
    </source>
</evidence>
<protein>
    <submittedName>
        <fullName evidence="1">NUDIX domain-containing protein</fullName>
    </submittedName>
</protein>
<dbReference type="Proteomes" id="UP000595814">
    <property type="component" value="Chromosome"/>
</dbReference>
<gene>
    <name evidence="1" type="ORF">JFY71_05930</name>
</gene>
<name>A0AC61MMQ7_9FIRM</name>
<reference evidence="1 2" key="1">
    <citation type="journal article" date="2022" name="Int. J. Syst. Evol. Microbiol.">
        <title>Miniphocaeibacter halophilus sp. nov., an ammonium-tolerant acetate-producing bacterium isolated from a biogas system.</title>
        <authorList>
            <person name="Schnurer A."/>
            <person name="Singh A."/>
            <person name="Bi S."/>
            <person name="Qiao W."/>
            <person name="Westerholm M."/>
        </authorList>
    </citation>
    <scope>NUCLEOTIDE SEQUENCE [LARGE SCALE GENOMIC DNA]</scope>
    <source>
        <strain evidence="1 2">AMB_01</strain>
    </source>
</reference>
<accession>A0AC61MMQ7</accession>
<keyword evidence="2" id="KW-1185">Reference proteome</keyword>
<evidence type="ECO:0000313" key="1">
    <source>
        <dbReference type="EMBL" id="QQK06887.1"/>
    </source>
</evidence>
<organism evidence="1 2">
    <name type="scientific">Miniphocaeibacter halophilus</name>
    <dbReference type="NCBI Taxonomy" id="2931922"/>
    <lineage>
        <taxon>Bacteria</taxon>
        <taxon>Bacillati</taxon>
        <taxon>Bacillota</taxon>
        <taxon>Tissierellia</taxon>
        <taxon>Tissierellales</taxon>
        <taxon>Peptoniphilaceae</taxon>
        <taxon>Miniphocaeibacter</taxon>
    </lineage>
</organism>
<sequence length="164" mass="19791">MDIEIKVKESRFNYRVGAIILNNNKILFMKDGKGDYYYLPGGRVKLHETSEEAIKREIKEELKIDVEIERPLWLVENFFVEDVKKEKHHELGIYFLINIKDNGITKKNKFIVYENNNKKLEYTWLSFESLKNEYLYPEFIKERIFNLPKTMELIVEKEENGEYI</sequence>
<dbReference type="EMBL" id="CP066744">
    <property type="protein sequence ID" value="QQK06887.1"/>
    <property type="molecule type" value="Genomic_DNA"/>
</dbReference>